<evidence type="ECO:0000313" key="3">
    <source>
        <dbReference type="Proteomes" id="UP000031876"/>
    </source>
</evidence>
<dbReference type="EMBL" id="LDER01000328">
    <property type="protein sequence ID" value="RVU61221.1"/>
    <property type="molecule type" value="Genomic_DNA"/>
</dbReference>
<dbReference type="KEGG" id="btw:BF38_3794"/>
<dbReference type="Proteomes" id="UP000031876">
    <property type="component" value="Chromosome"/>
</dbReference>
<reference evidence="2 4" key="2">
    <citation type="submission" date="2018-01" db="EMBL/GenBank/DDBJ databases">
        <title>Complete genome sequence of G25-42.</title>
        <authorList>
            <person name="Zheng Z."/>
            <person name="Sun M."/>
        </authorList>
    </citation>
    <scope>NUCLEOTIDE SEQUENCE [LARGE SCALE GENOMIC DNA]</scope>
    <source>
        <strain evidence="2 4">G25-42</strain>
    </source>
</reference>
<dbReference type="AlphaFoldDB" id="A0A0B5P325"/>
<gene>
    <name evidence="1" type="ORF">BF38_3794</name>
    <name evidence="2" type="ORF">BM74_27100</name>
</gene>
<dbReference type="RefSeq" id="WP_001982105.1">
    <property type="nucleotide sequence ID" value="NZ_CP009335.1"/>
</dbReference>
<dbReference type="Proteomes" id="UP000286687">
    <property type="component" value="Unassembled WGS sequence"/>
</dbReference>
<organism evidence="2 4">
    <name type="scientific">Bacillus thuringiensis</name>
    <dbReference type="NCBI Taxonomy" id="1428"/>
    <lineage>
        <taxon>Bacteria</taxon>
        <taxon>Bacillati</taxon>
        <taxon>Bacillota</taxon>
        <taxon>Bacilli</taxon>
        <taxon>Bacillales</taxon>
        <taxon>Bacillaceae</taxon>
        <taxon>Bacillus</taxon>
        <taxon>Bacillus cereus group</taxon>
    </lineage>
</organism>
<accession>A0A0B5P325</accession>
<sequence length="153" mass="17761">MLGGGSALKLMQAQFQYRDEDYNTLFNEFKAIMEKNHELKNDLYVCQCTCCRRTTAKKRAHRLEVTKSITSARYSAQGSFVLDGMKKLTKGVRKELHTRLAKLSNRNVDVVIIIAHPTRVLVLMNVKYARLVMNYVGWADIWIHNLKRIVDRE</sequence>
<dbReference type="EMBL" id="CP009335">
    <property type="protein sequence ID" value="AJG78908.1"/>
    <property type="molecule type" value="Genomic_DNA"/>
</dbReference>
<evidence type="ECO:0000313" key="1">
    <source>
        <dbReference type="EMBL" id="AJG78908.1"/>
    </source>
</evidence>
<reference evidence="1 3" key="1">
    <citation type="journal article" date="2015" name="Genome Announc.">
        <title>Complete genome sequences for 35 biothreat assay-relevant bacillus species.</title>
        <authorList>
            <person name="Johnson S.L."/>
            <person name="Daligault H.E."/>
            <person name="Davenport K.W."/>
            <person name="Jaissle J."/>
            <person name="Frey K.G."/>
            <person name="Ladner J.T."/>
            <person name="Broomall S.M."/>
            <person name="Bishop-Lilly K.A."/>
            <person name="Bruce D.C."/>
            <person name="Gibbons H.S."/>
            <person name="Coyne S.R."/>
            <person name="Lo C.C."/>
            <person name="Meincke L."/>
            <person name="Munk A.C."/>
            <person name="Koroleva G.I."/>
            <person name="Rosenzweig C.N."/>
            <person name="Palacios G.F."/>
            <person name="Redden C.L."/>
            <person name="Minogue T.D."/>
            <person name="Chain P.S."/>
        </authorList>
    </citation>
    <scope>NUCLEOTIDE SEQUENCE [LARGE SCALE GENOMIC DNA]</scope>
    <source>
        <strain evidence="1 3">HD1011</strain>
    </source>
</reference>
<proteinExistence type="predicted"/>
<evidence type="ECO:0000313" key="4">
    <source>
        <dbReference type="Proteomes" id="UP000286687"/>
    </source>
</evidence>
<name>A0A0B5P325_BACTU</name>
<protein>
    <submittedName>
        <fullName evidence="1">Group-specific protein</fullName>
    </submittedName>
</protein>
<evidence type="ECO:0000313" key="2">
    <source>
        <dbReference type="EMBL" id="RVU61221.1"/>
    </source>
</evidence>